<evidence type="ECO:0000313" key="3">
    <source>
        <dbReference type="Proteomes" id="UP000574690"/>
    </source>
</evidence>
<accession>A0A850CCM4</accession>
<dbReference type="AlphaFoldDB" id="A0A850CCM4"/>
<feature type="compositionally biased region" description="Basic and acidic residues" evidence="1">
    <location>
        <begin position="1"/>
        <end position="13"/>
    </location>
</feature>
<feature type="region of interest" description="Disordered" evidence="1">
    <location>
        <begin position="1"/>
        <end position="20"/>
    </location>
</feature>
<evidence type="ECO:0000256" key="1">
    <source>
        <dbReference type="SAM" id="MobiDB-lite"/>
    </source>
</evidence>
<comment type="caution">
    <text evidence="2">The sequence shown here is derived from an EMBL/GenBank/DDBJ whole genome shotgun (WGS) entry which is preliminary data.</text>
</comment>
<proteinExistence type="predicted"/>
<protein>
    <submittedName>
        <fullName evidence="2">Uncharacterized protein</fullName>
    </submittedName>
</protein>
<reference evidence="2 3" key="1">
    <citation type="submission" date="2020-05" db="EMBL/GenBank/DDBJ databases">
        <title>DNA-SIP metagenomic assembled genomes.</title>
        <authorList>
            <person name="Yu J."/>
        </authorList>
    </citation>
    <scope>NUCLEOTIDE SEQUENCE [LARGE SCALE GENOMIC DNA]</scope>
    <source>
        <strain evidence="2">Bin5.27</strain>
    </source>
</reference>
<organism evidence="2 3">
    <name type="scientific">Glycomyces artemisiae</name>
    <dbReference type="NCBI Taxonomy" id="1076443"/>
    <lineage>
        <taxon>Bacteria</taxon>
        <taxon>Bacillati</taxon>
        <taxon>Actinomycetota</taxon>
        <taxon>Actinomycetes</taxon>
        <taxon>Glycomycetales</taxon>
        <taxon>Glycomycetaceae</taxon>
        <taxon>Glycomyces</taxon>
    </lineage>
</organism>
<gene>
    <name evidence="2" type="ORF">HOQ43_14735</name>
</gene>
<dbReference type="EMBL" id="JABFXE010000610">
    <property type="protein sequence ID" value="NUQ89701.1"/>
    <property type="molecule type" value="Genomic_DNA"/>
</dbReference>
<feature type="non-terminal residue" evidence="2">
    <location>
        <position position="70"/>
    </location>
</feature>
<name>A0A850CCM4_9ACTN</name>
<sequence>MERLGPARADGADGRTSTRIRMGGIGIDPVTGAAAVARVLDAIEAGRGGHIVTPNVDILAAARRSRALRA</sequence>
<dbReference type="Proteomes" id="UP000574690">
    <property type="component" value="Unassembled WGS sequence"/>
</dbReference>
<evidence type="ECO:0000313" key="2">
    <source>
        <dbReference type="EMBL" id="NUQ89701.1"/>
    </source>
</evidence>